<dbReference type="Proteomes" id="UP000192223">
    <property type="component" value="Unplaced"/>
</dbReference>
<keyword evidence="6" id="KW-0221">Differentiation</keyword>
<protein>
    <recommendedName>
        <fullName evidence="10">Protein decapentaplegic</fullName>
    </recommendedName>
</protein>
<keyword evidence="5 12" id="KW-0732">Signal</keyword>
<dbReference type="InterPro" id="IPR015615">
    <property type="entry name" value="TGF-beta-rel"/>
</dbReference>
<keyword evidence="14" id="KW-1185">Reference proteome</keyword>
<dbReference type="PROSITE" id="PS00250">
    <property type="entry name" value="TGF_BETA_1"/>
    <property type="match status" value="1"/>
</dbReference>
<dbReference type="AlphaFoldDB" id="A0A1W4WXB0"/>
<dbReference type="Gene3D" id="2.10.90.10">
    <property type="entry name" value="Cystine-knot cytokines"/>
    <property type="match status" value="1"/>
</dbReference>
<accession>A0A1W4WXB0</accession>
<dbReference type="Pfam" id="PF00019">
    <property type="entry name" value="TGF_beta"/>
    <property type="match status" value="1"/>
</dbReference>
<dbReference type="GO" id="GO:0005615">
    <property type="term" value="C:extracellular space"/>
    <property type="evidence" value="ECO:0007669"/>
    <property type="project" value="TreeGrafter"/>
</dbReference>
<evidence type="ECO:0000256" key="1">
    <source>
        <dbReference type="ARBA" id="ARBA00004613"/>
    </source>
</evidence>
<dbReference type="SMART" id="SM00204">
    <property type="entry name" value="TGFB"/>
    <property type="match status" value="1"/>
</dbReference>
<gene>
    <name evidence="15 16" type="primary">LOC108736677</name>
</gene>
<comment type="similarity">
    <text evidence="2 11">Belongs to the TGF-beta family.</text>
</comment>
<keyword evidence="7 11" id="KW-0339">Growth factor</keyword>
<dbReference type="GO" id="GO:0005125">
    <property type="term" value="F:cytokine activity"/>
    <property type="evidence" value="ECO:0007669"/>
    <property type="project" value="TreeGrafter"/>
</dbReference>
<reference evidence="15 16" key="1">
    <citation type="submission" date="2025-04" db="UniProtKB">
        <authorList>
            <consortium name="RefSeq"/>
        </authorList>
    </citation>
    <scope>IDENTIFICATION</scope>
    <source>
        <tissue evidence="15 16">Entire body</tissue>
    </source>
</reference>
<dbReference type="RefSeq" id="XP_018324695.1">
    <property type="nucleotide sequence ID" value="XM_018469193.1"/>
</dbReference>
<evidence type="ECO:0000256" key="6">
    <source>
        <dbReference type="ARBA" id="ARBA00022782"/>
    </source>
</evidence>
<evidence type="ECO:0000256" key="2">
    <source>
        <dbReference type="ARBA" id="ARBA00006656"/>
    </source>
</evidence>
<keyword evidence="9" id="KW-0325">Glycoprotein</keyword>
<dbReference type="PRINTS" id="PR00669">
    <property type="entry name" value="INHIBINA"/>
</dbReference>
<dbReference type="InterPro" id="IPR017948">
    <property type="entry name" value="TGFb_CS"/>
</dbReference>
<evidence type="ECO:0000313" key="16">
    <source>
        <dbReference type="RefSeq" id="XP_018324695.1"/>
    </source>
</evidence>
<dbReference type="Pfam" id="PF00688">
    <property type="entry name" value="TGFb_propeptide"/>
    <property type="match status" value="1"/>
</dbReference>
<dbReference type="KEGG" id="apln:108736677"/>
<name>A0A1W4WXB0_AGRPL</name>
<keyword evidence="4" id="KW-0964">Secreted</keyword>
<dbReference type="GeneID" id="108736677"/>
<comment type="subcellular location">
    <subcellularLocation>
        <location evidence="1">Secreted</location>
    </subcellularLocation>
</comment>
<organism evidence="14 16">
    <name type="scientific">Agrilus planipennis</name>
    <name type="common">Emerald ash borer</name>
    <name type="synonym">Agrilus marcopoli</name>
    <dbReference type="NCBI Taxonomy" id="224129"/>
    <lineage>
        <taxon>Eukaryota</taxon>
        <taxon>Metazoa</taxon>
        <taxon>Ecdysozoa</taxon>
        <taxon>Arthropoda</taxon>
        <taxon>Hexapoda</taxon>
        <taxon>Insecta</taxon>
        <taxon>Pterygota</taxon>
        <taxon>Neoptera</taxon>
        <taxon>Endopterygota</taxon>
        <taxon>Coleoptera</taxon>
        <taxon>Polyphaga</taxon>
        <taxon>Elateriformia</taxon>
        <taxon>Buprestoidea</taxon>
        <taxon>Buprestidae</taxon>
        <taxon>Agrilinae</taxon>
        <taxon>Agrilus</taxon>
    </lineage>
</organism>
<dbReference type="PROSITE" id="PS51362">
    <property type="entry name" value="TGF_BETA_2"/>
    <property type="match status" value="1"/>
</dbReference>
<keyword evidence="8" id="KW-1015">Disulfide bond</keyword>
<evidence type="ECO:0000256" key="9">
    <source>
        <dbReference type="ARBA" id="ARBA00023180"/>
    </source>
</evidence>
<dbReference type="FunFam" id="2.60.120.970:FF:000018">
    <property type="entry name" value="Decapentaplegic, isoform A"/>
    <property type="match status" value="1"/>
</dbReference>
<evidence type="ECO:0000256" key="4">
    <source>
        <dbReference type="ARBA" id="ARBA00022525"/>
    </source>
</evidence>
<dbReference type="SUPFAM" id="SSF57501">
    <property type="entry name" value="Cystine-knot cytokines"/>
    <property type="match status" value="1"/>
</dbReference>
<evidence type="ECO:0000313" key="14">
    <source>
        <dbReference type="Proteomes" id="UP000192223"/>
    </source>
</evidence>
<dbReference type="Gene3D" id="2.60.120.970">
    <property type="match status" value="1"/>
</dbReference>
<keyword evidence="3" id="KW-0217">Developmental protein</keyword>
<dbReference type="InterPro" id="IPR001111">
    <property type="entry name" value="TGF-b_propeptide"/>
</dbReference>
<dbReference type="GO" id="GO:0051094">
    <property type="term" value="P:positive regulation of developmental process"/>
    <property type="evidence" value="ECO:0007669"/>
    <property type="project" value="UniProtKB-ARBA"/>
</dbReference>
<dbReference type="PANTHER" id="PTHR11848">
    <property type="entry name" value="TGF-BETA FAMILY"/>
    <property type="match status" value="1"/>
</dbReference>
<evidence type="ECO:0000256" key="8">
    <source>
        <dbReference type="ARBA" id="ARBA00023157"/>
    </source>
</evidence>
<proteinExistence type="inferred from homology"/>
<dbReference type="FunFam" id="2.10.90.10:FF:000103">
    <property type="entry name" value="Bone morphogenetic protein 16"/>
    <property type="match status" value="1"/>
</dbReference>
<sequence>MQLANLCWLLLIILLDCCCTLASISIPEEAKAEVEANLLSLFGFRKRPKVDRTKILIPQAMIQLYEKQTRQRLDTASIPKPGLYTKSANTVRSFTHVESPIDNQFPSHHKFRVSFDISTIPKTEKLKAAELTFSRDPINWTLPQTGKTHTYYQRILVKDILKPGNGKKQGPITRLIDSKVIDTRQSSIVSVDVLPAVTRWLEFPMQNYGLLIQVLGPKDKKTLPVRHLRLRRDLNENDINWSRTQPLLFTYTDDGKNKQALGEELAQKRSRRAMNKKHRRKSEKCKRHPMYVDFAEVGWNDWIVAPPGYDAYYCHGECSYPMAEHLNTTNHAIVQSLVNSANPSKVPKACCVPTQLNSISMLYLDEDQKVVLKNYKEMTVVGCGCR</sequence>
<dbReference type="PANTHER" id="PTHR11848:SF263">
    <property type="entry name" value="PROTEIN DECAPENTAPLEGIC"/>
    <property type="match status" value="1"/>
</dbReference>
<evidence type="ECO:0000256" key="10">
    <source>
        <dbReference type="ARBA" id="ARBA00074604"/>
    </source>
</evidence>
<evidence type="ECO:0000256" key="7">
    <source>
        <dbReference type="ARBA" id="ARBA00023030"/>
    </source>
</evidence>
<feature type="chain" id="PRO_5010817835" description="Protein decapentaplegic" evidence="12">
    <location>
        <begin position="23"/>
        <end position="386"/>
    </location>
</feature>
<dbReference type="STRING" id="224129.A0A1W4WXB0"/>
<evidence type="ECO:0000256" key="11">
    <source>
        <dbReference type="RuleBase" id="RU000354"/>
    </source>
</evidence>
<dbReference type="GO" id="GO:0051240">
    <property type="term" value="P:positive regulation of multicellular organismal process"/>
    <property type="evidence" value="ECO:0007669"/>
    <property type="project" value="UniProtKB-ARBA"/>
</dbReference>
<evidence type="ECO:0000256" key="12">
    <source>
        <dbReference type="SAM" id="SignalP"/>
    </source>
</evidence>
<dbReference type="InterPro" id="IPR029034">
    <property type="entry name" value="Cystine-knot_cytokine"/>
</dbReference>
<dbReference type="GO" id="GO:0030154">
    <property type="term" value="P:cell differentiation"/>
    <property type="evidence" value="ECO:0007669"/>
    <property type="project" value="UniProtKB-KW"/>
</dbReference>
<evidence type="ECO:0000259" key="13">
    <source>
        <dbReference type="PROSITE" id="PS51362"/>
    </source>
</evidence>
<evidence type="ECO:0000313" key="15">
    <source>
        <dbReference type="RefSeq" id="XP_018324694.1"/>
    </source>
</evidence>
<dbReference type="RefSeq" id="XP_018324694.1">
    <property type="nucleotide sequence ID" value="XM_018469192.1"/>
</dbReference>
<feature type="domain" description="TGF-beta family profile" evidence="13">
    <location>
        <begin position="266"/>
        <end position="386"/>
    </location>
</feature>
<feature type="signal peptide" evidence="12">
    <location>
        <begin position="1"/>
        <end position="22"/>
    </location>
</feature>
<dbReference type="OrthoDB" id="5987191at2759"/>
<evidence type="ECO:0000256" key="5">
    <source>
        <dbReference type="ARBA" id="ARBA00022729"/>
    </source>
</evidence>
<dbReference type="InterPro" id="IPR001839">
    <property type="entry name" value="TGF-b_C"/>
</dbReference>
<dbReference type="GO" id="GO:0008083">
    <property type="term" value="F:growth factor activity"/>
    <property type="evidence" value="ECO:0007669"/>
    <property type="project" value="UniProtKB-KW"/>
</dbReference>
<dbReference type="CDD" id="cd13760">
    <property type="entry name" value="TGF_beta_BMP2_like"/>
    <property type="match status" value="1"/>
</dbReference>
<dbReference type="CTD" id="33432"/>
<evidence type="ECO:0000256" key="3">
    <source>
        <dbReference type="ARBA" id="ARBA00022473"/>
    </source>
</evidence>